<reference evidence="3 4" key="1">
    <citation type="submission" date="2023-07" db="EMBL/GenBank/DDBJ databases">
        <title>Genomic Encyclopedia of Type Strains, Phase IV (KMG-IV): sequencing the most valuable type-strain genomes for metagenomic binning, comparative biology and taxonomic classification.</title>
        <authorList>
            <person name="Goeker M."/>
        </authorList>
    </citation>
    <scope>NUCLEOTIDE SEQUENCE [LARGE SCALE GENOMIC DNA]</scope>
    <source>
        <strain evidence="3 4">DSM 23494</strain>
    </source>
</reference>
<evidence type="ECO:0000256" key="2">
    <source>
        <dbReference type="SAM" id="SignalP"/>
    </source>
</evidence>
<dbReference type="Proteomes" id="UP001238088">
    <property type="component" value="Unassembled WGS sequence"/>
</dbReference>
<protein>
    <submittedName>
        <fullName evidence="3">Spore cortex protein</fullName>
    </submittedName>
</protein>
<dbReference type="PROSITE" id="PS51257">
    <property type="entry name" value="PROKAR_LIPOPROTEIN"/>
    <property type="match status" value="1"/>
</dbReference>
<feature type="region of interest" description="Disordered" evidence="1">
    <location>
        <begin position="40"/>
        <end position="63"/>
    </location>
</feature>
<evidence type="ECO:0000256" key="1">
    <source>
        <dbReference type="SAM" id="MobiDB-lite"/>
    </source>
</evidence>
<dbReference type="RefSeq" id="WP_307473826.1">
    <property type="nucleotide sequence ID" value="NZ_JAUSUB010000006.1"/>
</dbReference>
<sequence>MNRKMMAIPFAVLATLSLTACGNNNDSTEQNHETKMTQPIGYYSNENHDHHNGKTRLMNDDDGPVTEILDHSLGGERAMGNDGRFSRSDENYHGHIVHTNPTRTSYYGAYDGRLIEKATNAAEQVDNVEKAAAVEHDNKVAIGILLADQSQAEASKEAVYNKVKPLLQNKKVKIITNQSEYYNLTVIDNNLRAGEQMNENLDGLFQ</sequence>
<evidence type="ECO:0000313" key="3">
    <source>
        <dbReference type="EMBL" id="MDQ0269886.1"/>
    </source>
</evidence>
<evidence type="ECO:0000313" key="4">
    <source>
        <dbReference type="Proteomes" id="UP001238088"/>
    </source>
</evidence>
<feature type="chain" id="PRO_5045134360" evidence="2">
    <location>
        <begin position="23"/>
        <end position="206"/>
    </location>
</feature>
<dbReference type="EMBL" id="JAUSUB010000006">
    <property type="protein sequence ID" value="MDQ0269886.1"/>
    <property type="molecule type" value="Genomic_DNA"/>
</dbReference>
<dbReference type="InterPro" id="IPR019076">
    <property type="entry name" value="Spore_lipoprot_YhcN/YlaJ-like"/>
</dbReference>
<keyword evidence="2" id="KW-0732">Signal</keyword>
<comment type="caution">
    <text evidence="3">The sequence shown here is derived from an EMBL/GenBank/DDBJ whole genome shotgun (WGS) entry which is preliminary data.</text>
</comment>
<dbReference type="Pfam" id="PF09580">
    <property type="entry name" value="Spore_YhcN_YlaJ"/>
    <property type="match status" value="1"/>
</dbReference>
<name>A0ABU0AGP4_9BACI</name>
<keyword evidence="4" id="KW-1185">Reference proteome</keyword>
<organism evidence="3 4">
    <name type="scientific">Cytobacillus purgationiresistens</name>
    <dbReference type="NCBI Taxonomy" id="863449"/>
    <lineage>
        <taxon>Bacteria</taxon>
        <taxon>Bacillati</taxon>
        <taxon>Bacillota</taxon>
        <taxon>Bacilli</taxon>
        <taxon>Bacillales</taxon>
        <taxon>Bacillaceae</taxon>
        <taxon>Cytobacillus</taxon>
    </lineage>
</organism>
<gene>
    <name evidence="3" type="ORF">J2S17_001758</name>
</gene>
<accession>A0ABU0AGP4</accession>
<proteinExistence type="predicted"/>
<feature type="signal peptide" evidence="2">
    <location>
        <begin position="1"/>
        <end position="22"/>
    </location>
</feature>